<organism evidence="1 2">
    <name type="scientific">Acidithiobacillus montserratensis</name>
    <dbReference type="NCBI Taxonomy" id="2729135"/>
    <lineage>
        <taxon>Bacteria</taxon>
        <taxon>Pseudomonadati</taxon>
        <taxon>Pseudomonadota</taxon>
        <taxon>Acidithiobacillia</taxon>
        <taxon>Acidithiobacillales</taxon>
        <taxon>Acidithiobacillaceae</taxon>
        <taxon>Acidithiobacillus</taxon>
    </lineage>
</organism>
<protein>
    <submittedName>
        <fullName evidence="1">Uncharacterized protein</fullName>
    </submittedName>
</protein>
<keyword evidence="2" id="KW-1185">Reference proteome</keyword>
<name>A0ACD5HFI5_9PROT</name>
<evidence type="ECO:0000313" key="1">
    <source>
        <dbReference type="EMBL" id="XRI73682.1"/>
    </source>
</evidence>
<dbReference type="Proteomes" id="UP001195965">
    <property type="component" value="Chromosome"/>
</dbReference>
<accession>A0ACD5HFI5</accession>
<sequence length="221" mass="23734">MNLSKNHAQKIFWAASALALAALGGCANTGGTVAPPMPLAMNQAQAQANVKQAGINVSRQFVGQWTDAKSTMKNDLEQCSLSASSGYGSQRACWENLQSQSQAYARQFAGMSVSGLTAQQLNSFELAKASAVNFFHFTARYATACSVSMQNCMRQNALRMKMDSERKSVDDYLMGTRVAPSSEGGAIQYENNSVNNNLETMRTPDMVPPAANQPQIQGGSQ</sequence>
<proteinExistence type="predicted"/>
<dbReference type="EMBL" id="CP127526">
    <property type="protein sequence ID" value="XRI73682.1"/>
    <property type="molecule type" value="Genomic_DNA"/>
</dbReference>
<evidence type="ECO:0000313" key="2">
    <source>
        <dbReference type="Proteomes" id="UP001195965"/>
    </source>
</evidence>
<gene>
    <name evidence="1" type="ORF">HHS34_000395</name>
</gene>
<reference evidence="1 2" key="1">
    <citation type="journal article" date="2021" name="ISME J.">
        <title>Genomic evolution of the class Acidithiobacillia: deep-branching Proteobacteria living in extreme acidic conditions.</title>
        <authorList>
            <person name="Moya-Beltran A."/>
            <person name="Beard S."/>
            <person name="Rojas-Villalobos C."/>
            <person name="Issotta F."/>
            <person name="Gallardo Y."/>
            <person name="Ulloa R."/>
            <person name="Giaveno A."/>
            <person name="Degli Esposti M."/>
            <person name="Johnson D.B."/>
            <person name="Quatrini R."/>
        </authorList>
    </citation>
    <scope>NUCLEOTIDE SEQUENCE [LARGE SCALE GENOMIC DNA]</scope>
    <source>
        <strain evidence="1 2">GG1-14</strain>
    </source>
</reference>